<dbReference type="EMBL" id="SRLO01000617">
    <property type="protein sequence ID" value="TNN50425.1"/>
    <property type="molecule type" value="Genomic_DNA"/>
</dbReference>
<gene>
    <name evidence="2" type="ORF">EYF80_039351</name>
</gene>
<feature type="compositionally biased region" description="Basic and acidic residues" evidence="1">
    <location>
        <begin position="11"/>
        <end position="22"/>
    </location>
</feature>
<accession>A0A4Z2GBI5</accession>
<proteinExistence type="predicted"/>
<reference evidence="2 3" key="1">
    <citation type="submission" date="2019-03" db="EMBL/GenBank/DDBJ databases">
        <title>First draft genome of Liparis tanakae, snailfish: a comprehensive survey of snailfish specific genes.</title>
        <authorList>
            <person name="Kim W."/>
            <person name="Song I."/>
            <person name="Jeong J.-H."/>
            <person name="Kim D."/>
            <person name="Kim S."/>
            <person name="Ryu S."/>
            <person name="Song J.Y."/>
            <person name="Lee S.K."/>
        </authorList>
    </citation>
    <scope>NUCLEOTIDE SEQUENCE [LARGE SCALE GENOMIC DNA]</scope>
    <source>
        <tissue evidence="2">Muscle</tissue>
    </source>
</reference>
<protein>
    <submittedName>
        <fullName evidence="2">Uncharacterized protein</fullName>
    </submittedName>
</protein>
<evidence type="ECO:0000256" key="1">
    <source>
        <dbReference type="SAM" id="MobiDB-lite"/>
    </source>
</evidence>
<dbReference type="AlphaFoldDB" id="A0A4Z2GBI5"/>
<sequence length="131" mass="14711">MNGDENPPGPECREQEAREAHVKGPLHPTCGRQRERERERELLRVQRFEVQQAGGERAPGAVQDGVFGTRGVLDVQDPQQPEALKDRRTGENKRWKYLTVHPQVTQPPPSFGHHLCHGGLRQSAVTGPRSL</sequence>
<feature type="region of interest" description="Disordered" evidence="1">
    <location>
        <begin position="1"/>
        <end position="38"/>
    </location>
</feature>
<name>A0A4Z2GBI5_9TELE</name>
<dbReference type="Proteomes" id="UP000314294">
    <property type="component" value="Unassembled WGS sequence"/>
</dbReference>
<keyword evidence="3" id="KW-1185">Reference proteome</keyword>
<organism evidence="2 3">
    <name type="scientific">Liparis tanakae</name>
    <name type="common">Tanaka's snailfish</name>
    <dbReference type="NCBI Taxonomy" id="230148"/>
    <lineage>
        <taxon>Eukaryota</taxon>
        <taxon>Metazoa</taxon>
        <taxon>Chordata</taxon>
        <taxon>Craniata</taxon>
        <taxon>Vertebrata</taxon>
        <taxon>Euteleostomi</taxon>
        <taxon>Actinopterygii</taxon>
        <taxon>Neopterygii</taxon>
        <taxon>Teleostei</taxon>
        <taxon>Neoteleostei</taxon>
        <taxon>Acanthomorphata</taxon>
        <taxon>Eupercaria</taxon>
        <taxon>Perciformes</taxon>
        <taxon>Cottioidei</taxon>
        <taxon>Cottales</taxon>
        <taxon>Liparidae</taxon>
        <taxon>Liparis</taxon>
    </lineage>
</organism>
<feature type="region of interest" description="Disordered" evidence="1">
    <location>
        <begin position="102"/>
        <end position="131"/>
    </location>
</feature>
<comment type="caution">
    <text evidence="2">The sequence shown here is derived from an EMBL/GenBank/DDBJ whole genome shotgun (WGS) entry which is preliminary data.</text>
</comment>
<evidence type="ECO:0000313" key="3">
    <source>
        <dbReference type="Proteomes" id="UP000314294"/>
    </source>
</evidence>
<evidence type="ECO:0000313" key="2">
    <source>
        <dbReference type="EMBL" id="TNN50425.1"/>
    </source>
</evidence>